<dbReference type="CDD" id="cd05121">
    <property type="entry name" value="ABC1_ADCK3-like"/>
    <property type="match status" value="1"/>
</dbReference>
<dbReference type="GO" id="GO:0005524">
    <property type="term" value="F:ATP binding"/>
    <property type="evidence" value="ECO:0007669"/>
    <property type="project" value="InterPro"/>
</dbReference>
<sequence>MGAGETNHTARYREIAIVLGRHSLGFLTSLLGINGRRSRRPADGASPEEPREAAAHLRLALEELGPTFVKLGQVLSTRPDMLPPVYVSELTKLQDGAPPVPAALIRDVIRRELGGEPEELFAEFDDEPLASASIGQAHAATLKDGTPVVVKVRRPGAVAQVQQDVEILQNLAERAARTWDLAKEYDAVGLADEFAATIRAELDYLQEGRNAERFAQDFADEPDVLIPRVFWEHTTSRVLTLERMHGTKVTDADRLDAVGVDRKRLARRGADIVLKMVFEDRFFHADLHPGNLFVHDDGTIVLIDFGMVGVVEERLRGHLSDLFIALVRGNADAMTAALIAVSGRASSVDRERLQDDLHGFLSRYRLRSLRETPFARMMTDLFTILRNNRLRLPNQMALLFKVLLQIEGLALRLDADFRLGDALEPYVRRLARERTNFSVFIRRAARASADMNELALEVPGVLRRVLDRVDTTGLEVHIRTADVDPLVGRIERVGNRLVAGMISAALITGIGGLVSNERKWRSWEGTMLGTGLGAIGALGAYLAWTSRPRGRRRP</sequence>
<dbReference type="Proteomes" id="UP000198702">
    <property type="component" value="Unassembled WGS sequence"/>
</dbReference>
<gene>
    <name evidence="4" type="ORF">SAMN04487751_2247</name>
</gene>
<name>A0A7Z7GDG6_9MICO</name>
<protein>
    <submittedName>
        <fullName evidence="4">Ubiquinone biosynthesis protein</fullName>
    </submittedName>
</protein>
<dbReference type="PANTHER" id="PTHR10566:SF113">
    <property type="entry name" value="PROTEIN ACTIVITY OF BC1 COMPLEX KINASE 7, CHLOROPLASTIC"/>
    <property type="match status" value="1"/>
</dbReference>
<evidence type="ECO:0000313" key="4">
    <source>
        <dbReference type="EMBL" id="SFI58508.1"/>
    </source>
</evidence>
<dbReference type="Gene3D" id="1.10.510.10">
    <property type="entry name" value="Transferase(Phosphotransferase) domain 1"/>
    <property type="match status" value="1"/>
</dbReference>
<dbReference type="AlphaFoldDB" id="A0A7Z7GDG6"/>
<proteinExistence type="inferred from homology"/>
<dbReference type="InterPro" id="IPR000719">
    <property type="entry name" value="Prot_kinase_dom"/>
</dbReference>
<dbReference type="EMBL" id="FOQZ01000003">
    <property type="protein sequence ID" value="SFI58508.1"/>
    <property type="molecule type" value="Genomic_DNA"/>
</dbReference>
<dbReference type="PROSITE" id="PS50011">
    <property type="entry name" value="PROTEIN_KINASE_DOM"/>
    <property type="match status" value="1"/>
</dbReference>
<comment type="caution">
    <text evidence="4">The sequence shown here is derived from an EMBL/GenBank/DDBJ whole genome shotgun (WGS) entry which is preliminary data.</text>
</comment>
<organism evidence="4 5">
    <name type="scientific">Microbacterium saccharophilum</name>
    <dbReference type="NCBI Taxonomy" id="1213358"/>
    <lineage>
        <taxon>Bacteria</taxon>
        <taxon>Bacillati</taxon>
        <taxon>Actinomycetota</taxon>
        <taxon>Actinomycetes</taxon>
        <taxon>Micrococcales</taxon>
        <taxon>Microbacteriaceae</taxon>
        <taxon>Microbacterium</taxon>
    </lineage>
</organism>
<feature type="transmembrane region" description="Helical" evidence="2">
    <location>
        <begin position="526"/>
        <end position="544"/>
    </location>
</feature>
<evidence type="ECO:0000259" key="3">
    <source>
        <dbReference type="PROSITE" id="PS50011"/>
    </source>
</evidence>
<keyword evidence="2" id="KW-1133">Transmembrane helix</keyword>
<dbReference type="GO" id="GO:0004672">
    <property type="term" value="F:protein kinase activity"/>
    <property type="evidence" value="ECO:0007669"/>
    <property type="project" value="InterPro"/>
</dbReference>
<keyword evidence="2" id="KW-0812">Transmembrane</keyword>
<feature type="domain" description="Protein kinase" evidence="3">
    <location>
        <begin position="123"/>
        <end position="427"/>
    </location>
</feature>
<reference evidence="4 5" key="1">
    <citation type="submission" date="2016-10" db="EMBL/GenBank/DDBJ databases">
        <authorList>
            <person name="Varghese N."/>
            <person name="Submissions S."/>
        </authorList>
    </citation>
    <scope>NUCLEOTIDE SEQUENCE [LARGE SCALE GENOMIC DNA]</scope>
    <source>
        <strain evidence="4 5">UNC380MFSha3.1</strain>
    </source>
</reference>
<accession>A0A7Z7GDG6</accession>
<feature type="transmembrane region" description="Helical" evidence="2">
    <location>
        <begin position="497"/>
        <end position="514"/>
    </location>
</feature>
<dbReference type="InterPro" id="IPR004147">
    <property type="entry name" value="ABC1_dom"/>
</dbReference>
<dbReference type="RefSeq" id="WP_028496607.1">
    <property type="nucleotide sequence ID" value="NZ_FOQZ01000003.1"/>
</dbReference>
<evidence type="ECO:0000256" key="1">
    <source>
        <dbReference type="ARBA" id="ARBA00009670"/>
    </source>
</evidence>
<evidence type="ECO:0000256" key="2">
    <source>
        <dbReference type="SAM" id="Phobius"/>
    </source>
</evidence>
<dbReference type="Pfam" id="PF03109">
    <property type="entry name" value="ABC1"/>
    <property type="match status" value="1"/>
</dbReference>
<comment type="similarity">
    <text evidence="1">Belongs to the protein kinase superfamily. ADCK protein kinase family.</text>
</comment>
<keyword evidence="2" id="KW-0472">Membrane</keyword>
<evidence type="ECO:0000313" key="5">
    <source>
        <dbReference type="Proteomes" id="UP000198702"/>
    </source>
</evidence>
<dbReference type="InterPro" id="IPR050154">
    <property type="entry name" value="UbiB_kinase"/>
</dbReference>
<dbReference type="SUPFAM" id="SSF56112">
    <property type="entry name" value="Protein kinase-like (PK-like)"/>
    <property type="match status" value="1"/>
</dbReference>
<keyword evidence="4" id="KW-0830">Ubiquinone</keyword>
<dbReference type="InterPro" id="IPR011009">
    <property type="entry name" value="Kinase-like_dom_sf"/>
</dbReference>
<dbReference type="PANTHER" id="PTHR10566">
    <property type="entry name" value="CHAPERONE-ACTIVITY OF BC1 COMPLEX CABC1 -RELATED"/>
    <property type="match status" value="1"/>
</dbReference>